<dbReference type="InterPro" id="IPR000352">
    <property type="entry name" value="Pep_chain_release_fac_I"/>
</dbReference>
<dbReference type="Gene3D" id="3.30.70.1660">
    <property type="match status" value="1"/>
</dbReference>
<dbReference type="EMBL" id="OFSM01000002">
    <property type="protein sequence ID" value="SOY27768.1"/>
    <property type="molecule type" value="Genomic_DNA"/>
</dbReference>
<evidence type="ECO:0000256" key="1">
    <source>
        <dbReference type="ARBA" id="ARBA00010835"/>
    </source>
</evidence>
<dbReference type="Proteomes" id="UP000236311">
    <property type="component" value="Unassembled WGS sequence"/>
</dbReference>
<dbReference type="Gene3D" id="3.30.160.20">
    <property type="match status" value="1"/>
</dbReference>
<keyword evidence="4" id="KW-1185">Reference proteome</keyword>
<evidence type="ECO:0000259" key="2">
    <source>
        <dbReference type="PROSITE" id="PS00745"/>
    </source>
</evidence>
<evidence type="ECO:0000313" key="3">
    <source>
        <dbReference type="EMBL" id="SOY27768.1"/>
    </source>
</evidence>
<dbReference type="RefSeq" id="WP_103237878.1">
    <property type="nucleotide sequence ID" value="NZ_CANRXC010000016.1"/>
</dbReference>
<dbReference type="SUPFAM" id="SSF75620">
    <property type="entry name" value="Release factor"/>
    <property type="match status" value="1"/>
</dbReference>
<dbReference type="NCBIfam" id="TIGR03072">
    <property type="entry name" value="release_prfH"/>
    <property type="match status" value="1"/>
</dbReference>
<dbReference type="Pfam" id="PF00472">
    <property type="entry name" value="RF-1"/>
    <property type="match status" value="1"/>
</dbReference>
<dbReference type="InterPro" id="IPR017509">
    <property type="entry name" value="PrfH"/>
</dbReference>
<gene>
    <name evidence="3" type="primary">prfB_1</name>
    <name evidence="3" type="ORF">AMURIS_00473</name>
</gene>
<dbReference type="AlphaFoldDB" id="A0A2K4ZBC9"/>
<name>A0A2K4ZBC9_9FIRM</name>
<dbReference type="PANTHER" id="PTHR43116">
    <property type="entry name" value="PEPTIDE CHAIN RELEASE FACTOR 2"/>
    <property type="match status" value="1"/>
</dbReference>
<organism evidence="3 4">
    <name type="scientific">Acetatifactor muris</name>
    <dbReference type="NCBI Taxonomy" id="879566"/>
    <lineage>
        <taxon>Bacteria</taxon>
        <taxon>Bacillati</taxon>
        <taxon>Bacillota</taxon>
        <taxon>Clostridia</taxon>
        <taxon>Lachnospirales</taxon>
        <taxon>Lachnospiraceae</taxon>
        <taxon>Acetatifactor</taxon>
    </lineage>
</organism>
<evidence type="ECO:0000313" key="4">
    <source>
        <dbReference type="Proteomes" id="UP000236311"/>
    </source>
</evidence>
<dbReference type="PROSITE" id="PS00745">
    <property type="entry name" value="RF_PROK_I"/>
    <property type="match status" value="1"/>
</dbReference>
<dbReference type="PANTHER" id="PTHR43116:SF3">
    <property type="entry name" value="CLASS I PEPTIDE CHAIN RELEASE FACTOR"/>
    <property type="match status" value="1"/>
</dbReference>
<protein>
    <submittedName>
        <fullName evidence="3">Peptide chain release factor 2</fullName>
    </submittedName>
</protein>
<feature type="domain" description="Prokaryotic-type class I peptide chain release factors" evidence="2">
    <location>
        <begin position="106"/>
        <end position="122"/>
    </location>
</feature>
<proteinExistence type="inferred from homology"/>
<accession>A0A2K4ZBC9</accession>
<dbReference type="GO" id="GO:0003747">
    <property type="term" value="F:translation release factor activity"/>
    <property type="evidence" value="ECO:0007669"/>
    <property type="project" value="InterPro"/>
</dbReference>
<dbReference type="OrthoDB" id="9815709at2"/>
<comment type="similarity">
    <text evidence="1">Belongs to the prokaryotic/mitochondrial release factor family.</text>
</comment>
<reference evidence="3 4" key="1">
    <citation type="submission" date="2018-01" db="EMBL/GenBank/DDBJ databases">
        <authorList>
            <person name="Gaut B.S."/>
            <person name="Morton B.R."/>
            <person name="Clegg M.T."/>
            <person name="Duvall M.R."/>
        </authorList>
    </citation>
    <scope>NUCLEOTIDE SEQUENCE [LARGE SCALE GENOMIC DNA]</scope>
    <source>
        <strain evidence="3">GP69</strain>
    </source>
</reference>
<sequence length="197" mass="22519">MIIQISAGQGPAECQLAVAKLLEALKREYGDLEILSETKGHERGCLDSVRFRTEHDLSGLEGTVLWICRSPFRRNHKRKNWYVDVSIISEAVQVASDGEYRIEKFHSGGKGGQNVNKVETGVRVIHIPTGIVTQSTEERSQFRNKQIAMERMQEKLACLRKEQQERQAGAAWIEHYRIVRGNPVRTYEGERFLLKVI</sequence>
<dbReference type="InterPro" id="IPR045853">
    <property type="entry name" value="Pep_chain_release_fac_I_sf"/>
</dbReference>